<dbReference type="InterPro" id="IPR003165">
    <property type="entry name" value="Piwi"/>
</dbReference>
<feature type="domain" description="Piwi" evidence="3">
    <location>
        <begin position="452"/>
        <end position="747"/>
    </location>
</feature>
<keyword evidence="5" id="KW-1185">Reference proteome</keyword>
<dbReference type="Gene3D" id="2.170.260.10">
    <property type="entry name" value="paz domain"/>
    <property type="match status" value="1"/>
</dbReference>
<organism evidence="4 5">
    <name type="scientific">Blepharisma stoltei</name>
    <dbReference type="NCBI Taxonomy" id="1481888"/>
    <lineage>
        <taxon>Eukaryota</taxon>
        <taxon>Sar</taxon>
        <taxon>Alveolata</taxon>
        <taxon>Ciliophora</taxon>
        <taxon>Postciliodesmatophora</taxon>
        <taxon>Heterotrichea</taxon>
        <taxon>Heterotrichida</taxon>
        <taxon>Blepharismidae</taxon>
        <taxon>Blepharisma</taxon>
    </lineage>
</organism>
<comment type="similarity">
    <text evidence="1">Belongs to the argonaute family.</text>
</comment>
<protein>
    <submittedName>
        <fullName evidence="4">Uncharacterized protein</fullName>
    </submittedName>
</protein>
<dbReference type="Gene3D" id="3.30.420.10">
    <property type="entry name" value="Ribonuclease H-like superfamily/Ribonuclease H"/>
    <property type="match status" value="1"/>
</dbReference>
<dbReference type="CDD" id="cd02845">
    <property type="entry name" value="PAZ_piwi_like"/>
    <property type="match status" value="1"/>
</dbReference>
<proteinExistence type="inferred from homology"/>
<sequence>MERRIDLVTNFFELEQPLSATIKFYALDFIPPVDPSNRQLQRFLISSKRAEIESRIGRFIQLGQTLASAQNDPVLSPISFESKGYDDLFYIITISISRDVGEEGIIMQKMYANGILKRLLFDLGMRQVTKLPKFYHPKNTVELRRYKLEVWKGNTASFAHHMDKCLLNIDFASKIVNTDTVLQAINNFKKGNKRKEYIESELIGKIVMARYGNFRCYRIEGICWDENPTNTFNWKGQDITYVNYYERFNRTIRDIRQPLIKSTIERGQREIKLIPELCYITGIPDDMKNSRDIAEHTRLRPKDRFNNCMDLAQNLIEKSREMQEANLNIRERPIAVTGQRLDCGRILNSQDGSSHTPISENGSFAIRNSLRFANQIKSWIILQVSKDNEDPERARRRDNLVKQFIEGFKEERKRLGLNIANAPLKETCKESEIIEIIDELKDRVINEVKPQICIVILPEEFKGLYHAIKETSCMKSGIPIQVVMENTINDKKFKSALQKIMLQIAAKTRSCLWSISNINEFSSRTMVIGIDVFHDTVNKAQSILGFVASFNEEFTQYFNTVKKQDHIGQEIAGSVSVCFTEAINAYYENSRHYPEMIVIYRDGVSDSQIDALRIYEIEGIKNAIASKEGWVPGLAYIIINKKTNGKLYRRDNDGNIVNPLNGTFVDTVVVPDNKSFYLISHNVNQGVATPILYRVIEDSTNREDIIVYARLAYKLCFLYYNWTGAIKIPAPTMMAHKLAYIVGQSVHDDYLPDLKKVPWFY</sequence>
<comment type="caution">
    <text evidence="4">The sequence shown here is derived from an EMBL/GenBank/DDBJ whole genome shotgun (WGS) entry which is preliminary data.</text>
</comment>
<dbReference type="Gene3D" id="3.40.50.2300">
    <property type="match status" value="1"/>
</dbReference>
<gene>
    <name evidence="4" type="ORF">BSTOLATCC_MIC42161</name>
</gene>
<dbReference type="InterPro" id="IPR036397">
    <property type="entry name" value="RNaseH_sf"/>
</dbReference>
<evidence type="ECO:0000313" key="5">
    <source>
        <dbReference type="Proteomes" id="UP001162131"/>
    </source>
</evidence>
<dbReference type="InterPro" id="IPR036085">
    <property type="entry name" value="PAZ_dom_sf"/>
</dbReference>
<dbReference type="PROSITE" id="PS50821">
    <property type="entry name" value="PAZ"/>
    <property type="match status" value="1"/>
</dbReference>
<evidence type="ECO:0000313" key="4">
    <source>
        <dbReference type="EMBL" id="CAG9326901.1"/>
    </source>
</evidence>
<dbReference type="Pfam" id="PF02171">
    <property type="entry name" value="Piwi"/>
    <property type="match status" value="1"/>
</dbReference>
<dbReference type="AlphaFoldDB" id="A0AAU9JQU6"/>
<reference evidence="4" key="1">
    <citation type="submission" date="2021-09" db="EMBL/GenBank/DDBJ databases">
        <authorList>
            <consortium name="AG Swart"/>
            <person name="Singh M."/>
            <person name="Singh A."/>
            <person name="Seah K."/>
            <person name="Emmerich C."/>
        </authorList>
    </citation>
    <scope>NUCLEOTIDE SEQUENCE</scope>
    <source>
        <strain evidence="4">ATCC30299</strain>
    </source>
</reference>
<dbReference type="SUPFAM" id="SSF53098">
    <property type="entry name" value="Ribonuclease H-like"/>
    <property type="match status" value="1"/>
</dbReference>
<dbReference type="PROSITE" id="PS50822">
    <property type="entry name" value="PIWI"/>
    <property type="match status" value="1"/>
</dbReference>
<dbReference type="SUPFAM" id="SSF101690">
    <property type="entry name" value="PAZ domain"/>
    <property type="match status" value="1"/>
</dbReference>
<dbReference type="InterPro" id="IPR012337">
    <property type="entry name" value="RNaseH-like_sf"/>
</dbReference>
<dbReference type="CDD" id="cd04658">
    <property type="entry name" value="Piwi_piwi-like_Euk"/>
    <property type="match status" value="1"/>
</dbReference>
<feature type="domain" description="PAZ" evidence="2">
    <location>
        <begin position="180"/>
        <end position="282"/>
    </location>
</feature>
<name>A0AAU9JQU6_9CILI</name>
<evidence type="ECO:0000259" key="3">
    <source>
        <dbReference type="PROSITE" id="PS50822"/>
    </source>
</evidence>
<dbReference type="GO" id="GO:0003723">
    <property type="term" value="F:RNA binding"/>
    <property type="evidence" value="ECO:0007669"/>
    <property type="project" value="InterPro"/>
</dbReference>
<dbReference type="Pfam" id="PF02170">
    <property type="entry name" value="PAZ"/>
    <property type="match status" value="1"/>
</dbReference>
<dbReference type="EMBL" id="CAJZBQ010000041">
    <property type="protein sequence ID" value="CAG9326901.1"/>
    <property type="molecule type" value="Genomic_DNA"/>
</dbReference>
<dbReference type="Proteomes" id="UP001162131">
    <property type="component" value="Unassembled WGS sequence"/>
</dbReference>
<evidence type="ECO:0000259" key="2">
    <source>
        <dbReference type="PROSITE" id="PS50821"/>
    </source>
</evidence>
<accession>A0AAU9JQU6</accession>
<dbReference type="SMART" id="SM00950">
    <property type="entry name" value="Piwi"/>
    <property type="match status" value="1"/>
</dbReference>
<dbReference type="SMART" id="SM00949">
    <property type="entry name" value="PAZ"/>
    <property type="match status" value="1"/>
</dbReference>
<dbReference type="PANTHER" id="PTHR22891">
    <property type="entry name" value="EUKARYOTIC TRANSLATION INITIATION FACTOR 2C"/>
    <property type="match status" value="1"/>
</dbReference>
<dbReference type="InterPro" id="IPR003100">
    <property type="entry name" value="PAZ_dom"/>
</dbReference>
<evidence type="ECO:0000256" key="1">
    <source>
        <dbReference type="RuleBase" id="RU361178"/>
    </source>
</evidence>